<dbReference type="KEGG" id="emc:129345798"/>
<dbReference type="Pfam" id="PF00400">
    <property type="entry name" value="WD40"/>
    <property type="match status" value="3"/>
</dbReference>
<proteinExistence type="predicted"/>
<dbReference type="FunFam" id="2.130.10.10:FF:000247">
    <property type="entry name" value="WD repeat-containing protein 72"/>
    <property type="match status" value="1"/>
</dbReference>
<protein>
    <submittedName>
        <fullName evidence="7">WD repeat-containing protein 72</fullName>
    </submittedName>
</protein>
<sequence>MKASIQAVTLWGKHSPTHSISAILITEDQRTIVTGSQEGTLCLWNLSPELKISSKQILLGHTASVTCLAKARDFEKQPYVASATENGEMCIWNVTSGQCVEYTQLPFRHTAICYYHSSFRMTGDGWLLCCGQYNDVLLIDAKTLTVLHALTSSQSSNWISCMCLVHSPRIQEDSLIAVSASGDLKVWDLSSSVSRIQEKQCVAERESKSLGCASCHTVRFCTYTGRLLLVVLPSCWKVYDYCDFSLLWTESSPSGQYWAGGEVLAAHRLVLWTEAGQGYIYQLLNSGLSWSKQPSDGRVLKETVYPVLLCSTAVGCNKSFSYVMGFMNERKEPFYKILYSGDASGRITVWHIPDVPVSTLDGSPKEIPIAASWTLQDHFDAHGSVAEGILGHLCVAGQGGSCALSISIYIPSLDKLVCGCEDGRVFIVPALQALKTRLLEDTSLLKDTLPHRILTGHSSRVTALLYLRGWSARFDPSWLVSGSQDSYVIWWDMFTGEILHQFSLQAGPVTDLLLSSDNYRFKGQRIVCCLCSDHSVALLHLQERACILHARKHLFPVRMLRWHPLENLLIVLCENDSVSVWDIETGILERHETGEVAKAVLAGCEDSPLSMEDSLLPIFEDDAHKQRGAGGPPSSSSKLGPLSYSTLAHHKKSSCRLSSICSAQWPFTILPVKTEWENRNFHILLFDLENLTELLLSSQLGGLKSSNSLHSYDALERARSSAEKGTLLLRRNKTAGTLSLFHGPGEEHSFGDSPVAAAGCLEQSGGLKRQKKAKSSKKTKRQLSGKVNVNLVTGAANLLLTCLWPWGVDRESDHLCVQYLGISRLLWPVSFGLVSEEKHFSLMLPGWSHANSALWDQHNQPVNMFSSKVLDLRNKYLSVAKEPAGKPGGRSKNTGAPEGPPTLISLLNRICLVKKIISMPLERSTPQKVESVRNKWRANQAVESTSFYEESSEGTFGVPVHDSENVSLVKLISCWRDQSIELQPLWSSVTALCPLKTSLQERVRLSRTSWKSQITEMRRSHILGWPRCVPVKCVSRQYSFSSKTRR</sequence>
<dbReference type="InterPro" id="IPR019775">
    <property type="entry name" value="WD40_repeat_CS"/>
</dbReference>
<keyword evidence="2 4" id="KW-0853">WD repeat</keyword>
<evidence type="ECO:0000313" key="7">
    <source>
        <dbReference type="RefSeq" id="XP_054859009.1"/>
    </source>
</evidence>
<organism evidence="6 7">
    <name type="scientific">Eublepharis macularius</name>
    <name type="common">Leopard gecko</name>
    <name type="synonym">Cyrtodactylus macularius</name>
    <dbReference type="NCBI Taxonomy" id="481883"/>
    <lineage>
        <taxon>Eukaryota</taxon>
        <taxon>Metazoa</taxon>
        <taxon>Chordata</taxon>
        <taxon>Craniata</taxon>
        <taxon>Vertebrata</taxon>
        <taxon>Euteleostomi</taxon>
        <taxon>Lepidosauria</taxon>
        <taxon>Squamata</taxon>
        <taxon>Bifurcata</taxon>
        <taxon>Gekkota</taxon>
        <taxon>Eublepharidae</taxon>
        <taxon>Eublepharinae</taxon>
        <taxon>Eublepharis</taxon>
    </lineage>
</organism>
<feature type="repeat" description="WD" evidence="4">
    <location>
        <begin position="58"/>
        <end position="102"/>
    </location>
</feature>
<keyword evidence="1" id="KW-0597">Phosphoprotein</keyword>
<gene>
    <name evidence="7" type="primary">WDR72</name>
</gene>
<dbReference type="GO" id="GO:0072659">
    <property type="term" value="P:protein localization to plasma membrane"/>
    <property type="evidence" value="ECO:0007669"/>
    <property type="project" value="TreeGrafter"/>
</dbReference>
<dbReference type="Pfam" id="PF23123">
    <property type="entry name" value="WDR72_alpha-sol"/>
    <property type="match status" value="1"/>
</dbReference>
<dbReference type="InterPro" id="IPR049916">
    <property type="entry name" value="WDR72-like"/>
</dbReference>
<feature type="domain" description="WDR72-like alpha-solenoid" evidence="5">
    <location>
        <begin position="869"/>
        <end position="981"/>
    </location>
</feature>
<dbReference type="PROSITE" id="PS00678">
    <property type="entry name" value="WD_REPEATS_1"/>
    <property type="match status" value="1"/>
</dbReference>
<dbReference type="InterPro" id="IPR036322">
    <property type="entry name" value="WD40_repeat_dom_sf"/>
</dbReference>
<dbReference type="SMART" id="SM00320">
    <property type="entry name" value="WD40"/>
    <property type="match status" value="6"/>
</dbReference>
<feature type="repeat" description="WD" evidence="4">
    <location>
        <begin position="454"/>
        <end position="501"/>
    </location>
</feature>
<dbReference type="RefSeq" id="XP_054859009.1">
    <property type="nucleotide sequence ID" value="XM_055003034.1"/>
</dbReference>
<evidence type="ECO:0000313" key="6">
    <source>
        <dbReference type="Proteomes" id="UP001190640"/>
    </source>
</evidence>
<dbReference type="Gene3D" id="2.130.10.10">
    <property type="entry name" value="YVTN repeat-like/Quinoprotein amine dehydrogenase"/>
    <property type="match status" value="2"/>
</dbReference>
<dbReference type="InterPro" id="IPR057848">
    <property type="entry name" value="WDR72_alpha-sol"/>
</dbReference>
<evidence type="ECO:0000256" key="3">
    <source>
        <dbReference type="ARBA" id="ARBA00022737"/>
    </source>
</evidence>
<dbReference type="AlphaFoldDB" id="A0AA97LKP9"/>
<accession>A0AA97LKP9</accession>
<dbReference type="CTD" id="256764"/>
<feature type="repeat" description="WD" evidence="4">
    <location>
        <begin position="13"/>
        <end position="54"/>
    </location>
</feature>
<evidence type="ECO:0000256" key="4">
    <source>
        <dbReference type="PROSITE-ProRule" id="PRU00221"/>
    </source>
</evidence>
<dbReference type="PANTHER" id="PTHR44099">
    <property type="entry name" value="RABCONNECTIN-3B, ISOFORM A"/>
    <property type="match status" value="1"/>
</dbReference>
<dbReference type="SUPFAM" id="SSF50978">
    <property type="entry name" value="WD40 repeat-like"/>
    <property type="match status" value="1"/>
</dbReference>
<name>A0AA97LKP9_EUBMA</name>
<feature type="repeat" description="WD" evidence="4">
    <location>
        <begin position="550"/>
        <end position="591"/>
    </location>
</feature>
<dbReference type="GO" id="GO:0005737">
    <property type="term" value="C:cytoplasm"/>
    <property type="evidence" value="ECO:0007669"/>
    <property type="project" value="TreeGrafter"/>
</dbReference>
<keyword evidence="6" id="KW-1185">Reference proteome</keyword>
<reference evidence="7" key="1">
    <citation type="submission" date="2025-08" db="UniProtKB">
        <authorList>
            <consortium name="RefSeq"/>
        </authorList>
    </citation>
    <scope>IDENTIFICATION</scope>
    <source>
        <tissue evidence="7">Blood</tissue>
    </source>
</reference>
<dbReference type="PANTHER" id="PTHR44099:SF2">
    <property type="entry name" value="WD REPEAT-CONTAINING PROTEIN 72"/>
    <property type="match status" value="1"/>
</dbReference>
<dbReference type="GeneID" id="129345798"/>
<evidence type="ECO:0000259" key="5">
    <source>
        <dbReference type="Pfam" id="PF23123"/>
    </source>
</evidence>
<dbReference type="Proteomes" id="UP001190640">
    <property type="component" value="Chromosome 18"/>
</dbReference>
<dbReference type="PROSITE" id="PS50082">
    <property type="entry name" value="WD_REPEATS_2"/>
    <property type="match status" value="4"/>
</dbReference>
<evidence type="ECO:0000256" key="2">
    <source>
        <dbReference type="ARBA" id="ARBA00022574"/>
    </source>
</evidence>
<keyword evidence="3" id="KW-0677">Repeat</keyword>
<evidence type="ECO:0000256" key="1">
    <source>
        <dbReference type="ARBA" id="ARBA00022553"/>
    </source>
</evidence>
<dbReference type="InterPro" id="IPR001680">
    <property type="entry name" value="WD40_rpt"/>
</dbReference>
<dbReference type="InterPro" id="IPR015943">
    <property type="entry name" value="WD40/YVTN_repeat-like_dom_sf"/>
</dbReference>